<dbReference type="Proteomes" id="UP000191931">
    <property type="component" value="Unassembled WGS sequence"/>
</dbReference>
<keyword evidence="3" id="KW-0411">Iron-sulfur</keyword>
<dbReference type="PROSITE" id="PS51379">
    <property type="entry name" value="4FE4S_FER_2"/>
    <property type="match status" value="2"/>
</dbReference>
<dbReference type="Gene3D" id="3.30.70.20">
    <property type="match status" value="1"/>
</dbReference>
<dbReference type="InterPro" id="IPR017896">
    <property type="entry name" value="4Fe4S_Fe-S-bd"/>
</dbReference>
<dbReference type="Pfam" id="PF01493">
    <property type="entry name" value="GXGXG"/>
    <property type="match status" value="1"/>
</dbReference>
<dbReference type="PANTHER" id="PTHR43100">
    <property type="entry name" value="GLUTAMATE SYNTHASE [NADPH] SMALL CHAIN"/>
    <property type="match status" value="1"/>
</dbReference>
<dbReference type="InterPro" id="IPR002489">
    <property type="entry name" value="Glu_synth_asu_C"/>
</dbReference>
<dbReference type="SUPFAM" id="SSF69336">
    <property type="entry name" value="Alpha subunit of glutamate synthase, C-terminal domain"/>
    <property type="match status" value="1"/>
</dbReference>
<dbReference type="Gene3D" id="3.40.50.720">
    <property type="entry name" value="NAD(P)-binding Rossmann-like Domain"/>
    <property type="match status" value="1"/>
</dbReference>
<dbReference type="InterPro" id="IPR036485">
    <property type="entry name" value="Glu_synth_asu_C_sf"/>
</dbReference>
<dbReference type="SUPFAM" id="SSF54862">
    <property type="entry name" value="4Fe-4S ferredoxins"/>
    <property type="match status" value="1"/>
</dbReference>
<dbReference type="Pfam" id="PF07992">
    <property type="entry name" value="Pyr_redox_2"/>
    <property type="match status" value="1"/>
</dbReference>
<sequence length="786" mass="84819">MNDNTFYTNIPGKKGEKRIPSRVLEEMIQNAVQQGHRAIEVAAYGQHGIGGRLCLSGDEKIKIRIQGHSGQRTGSLGYPGTEIEVMGPASDDIGWLNAGAEITVHGNASNGAMNGGAQGKVYIGGNIGARGMTMTKHNPRFAPPELWVLGSAGDYFGEFMAGGIAVICGFNGATPHISPNHSVLGYRPMVGMVGGKVFFRGEATGFSEKDARLIPITDNDWDWLCINLEIFLGKINKKELFGTLSKRSEWQILRARTPQEKMVTPGSLSISAFRQDVWDRELGRGGLIGDLQEMERGTIPLITKGDFRRMVPVWEHAVYKAPCQANCPTGIPVQERWHLIRNGLADEALTMGLKYTPFPATVCGHLCPSPCMASCTKNLQYMTPVNVRLLGRAGEKTNLPEIPEITEKSGRKIAVIGAGPGGISAAWHLTLKGHDVALFDESNQIGGKISSVIPDSRIPKQILDQELERVKQLIPDIRLDQKITPKNFKKIKKDFEYVVVAAGSRKPRMLPVPGIEFAVPANDFLAQAKADKASPGKKIVIIGAGNVGCDVATEAHRSGAESILLIDVQKPAAFGKEKEDAEAVGATFQWPCFTREITPKGVVLDDGELLEADTVIISIGDAPDTEFLGPDIATRNGFVSVTEFNQTSDPGIFAIGDIVGPGLITDAIGAGKRTAEAIDSIIAGKEPELADTRPEIKKSRVSLEYFNPIIKEFDSLNQCGAECASCGRCRDCSICVHVCPEGAISRIEKEDGGFEYRADPDLCIGCGFCKGACPCGIWDLVPNKPM</sequence>
<dbReference type="GO" id="GO:0051536">
    <property type="term" value="F:iron-sulfur cluster binding"/>
    <property type="evidence" value="ECO:0007669"/>
    <property type="project" value="UniProtKB-KW"/>
</dbReference>
<dbReference type="Pfam" id="PF14691">
    <property type="entry name" value="Fer4_20"/>
    <property type="match status" value="1"/>
</dbReference>
<gene>
    <name evidence="5" type="ORF">MTBBW1_2360043</name>
</gene>
<feature type="domain" description="4Fe-4S ferredoxin-type" evidence="4">
    <location>
        <begin position="720"/>
        <end position="749"/>
    </location>
</feature>
<dbReference type="OrthoDB" id="9803192at2"/>
<dbReference type="InterPro" id="IPR009051">
    <property type="entry name" value="Helical_ferredxn"/>
</dbReference>
<evidence type="ECO:0000256" key="1">
    <source>
        <dbReference type="ARBA" id="ARBA00022723"/>
    </source>
</evidence>
<keyword evidence="2" id="KW-0408">Iron</keyword>
<dbReference type="STRING" id="1246637.MTBBW1_2360043"/>
<dbReference type="Gene3D" id="1.10.1060.10">
    <property type="entry name" value="Alpha-helical ferredoxin"/>
    <property type="match status" value="1"/>
</dbReference>
<evidence type="ECO:0000313" key="6">
    <source>
        <dbReference type="Proteomes" id="UP000191931"/>
    </source>
</evidence>
<dbReference type="GO" id="GO:0016491">
    <property type="term" value="F:oxidoreductase activity"/>
    <property type="evidence" value="ECO:0007669"/>
    <property type="project" value="InterPro"/>
</dbReference>
<dbReference type="AlphaFoldDB" id="A0A1W1HDW3"/>
<dbReference type="InterPro" id="IPR036188">
    <property type="entry name" value="FAD/NAD-bd_sf"/>
</dbReference>
<name>A0A1W1HDW3_9BACT</name>
<dbReference type="InterPro" id="IPR028261">
    <property type="entry name" value="DPD_II"/>
</dbReference>
<proteinExistence type="predicted"/>
<dbReference type="PRINTS" id="PR00469">
    <property type="entry name" value="PNDRDTASEII"/>
</dbReference>
<keyword evidence="6" id="KW-1185">Reference proteome</keyword>
<keyword evidence="1" id="KW-0479">Metal-binding</keyword>
<accession>A0A1W1HDW3</accession>
<feature type="domain" description="4Fe-4S ferredoxin-type" evidence="4">
    <location>
        <begin position="754"/>
        <end position="783"/>
    </location>
</feature>
<dbReference type="PROSITE" id="PS00198">
    <property type="entry name" value="4FE4S_FER_1"/>
    <property type="match status" value="2"/>
</dbReference>
<organism evidence="5 6">
    <name type="scientific">Desulfamplus magnetovallimortis</name>
    <dbReference type="NCBI Taxonomy" id="1246637"/>
    <lineage>
        <taxon>Bacteria</taxon>
        <taxon>Pseudomonadati</taxon>
        <taxon>Thermodesulfobacteriota</taxon>
        <taxon>Desulfobacteria</taxon>
        <taxon>Desulfobacterales</taxon>
        <taxon>Desulfobacteraceae</taxon>
        <taxon>Desulfamplus</taxon>
    </lineage>
</organism>
<evidence type="ECO:0000256" key="3">
    <source>
        <dbReference type="ARBA" id="ARBA00023014"/>
    </source>
</evidence>
<dbReference type="InterPro" id="IPR051394">
    <property type="entry name" value="Glutamate_Synthase"/>
</dbReference>
<protein>
    <submittedName>
        <fullName evidence="5">Putative pyridine nucleotide-disulfide oxidoreductase</fullName>
    </submittedName>
</protein>
<dbReference type="SUPFAM" id="SSF51905">
    <property type="entry name" value="FAD/NAD(P)-binding domain"/>
    <property type="match status" value="1"/>
</dbReference>
<dbReference type="Gene3D" id="2.160.20.60">
    <property type="entry name" value="Glutamate synthase, alpha subunit, C-terminal domain"/>
    <property type="match status" value="1"/>
</dbReference>
<evidence type="ECO:0000259" key="4">
    <source>
        <dbReference type="PROSITE" id="PS51379"/>
    </source>
</evidence>
<dbReference type="InterPro" id="IPR023753">
    <property type="entry name" value="FAD/NAD-binding_dom"/>
</dbReference>
<dbReference type="GO" id="GO:0046872">
    <property type="term" value="F:metal ion binding"/>
    <property type="evidence" value="ECO:0007669"/>
    <property type="project" value="UniProtKB-KW"/>
</dbReference>
<evidence type="ECO:0000256" key="2">
    <source>
        <dbReference type="ARBA" id="ARBA00023004"/>
    </source>
</evidence>
<dbReference type="PANTHER" id="PTHR43100:SF2">
    <property type="entry name" value="BNAA03G19380D PROTEIN"/>
    <property type="match status" value="1"/>
</dbReference>
<dbReference type="EMBL" id="FWEV01000153">
    <property type="protein sequence ID" value="SLM30660.1"/>
    <property type="molecule type" value="Genomic_DNA"/>
</dbReference>
<reference evidence="5 6" key="1">
    <citation type="submission" date="2017-03" db="EMBL/GenBank/DDBJ databases">
        <authorList>
            <person name="Afonso C.L."/>
            <person name="Miller P.J."/>
            <person name="Scott M.A."/>
            <person name="Spackman E."/>
            <person name="Goraichik I."/>
            <person name="Dimitrov K.M."/>
            <person name="Suarez D.L."/>
            <person name="Swayne D.E."/>
        </authorList>
    </citation>
    <scope>NUCLEOTIDE SEQUENCE [LARGE SCALE GENOMIC DNA]</scope>
    <source>
        <strain evidence="5">PRJEB14757</strain>
    </source>
</reference>
<dbReference type="InterPro" id="IPR017900">
    <property type="entry name" value="4Fe4S_Fe_S_CS"/>
</dbReference>
<dbReference type="Gene3D" id="3.50.50.60">
    <property type="entry name" value="FAD/NAD(P)-binding domain"/>
    <property type="match status" value="2"/>
</dbReference>
<evidence type="ECO:0000313" key="5">
    <source>
        <dbReference type="EMBL" id="SLM30660.1"/>
    </source>
</evidence>
<dbReference type="PRINTS" id="PR00368">
    <property type="entry name" value="FADPNR"/>
</dbReference>
<dbReference type="RefSeq" id="WP_080808997.1">
    <property type="nucleotide sequence ID" value="NZ_LT828563.1"/>
</dbReference>
<dbReference type="Pfam" id="PF12838">
    <property type="entry name" value="Fer4_7"/>
    <property type="match status" value="1"/>
</dbReference>